<dbReference type="SUPFAM" id="SSF53697">
    <property type="entry name" value="SIS domain"/>
    <property type="match status" value="1"/>
</dbReference>
<dbReference type="EMBL" id="CP012154">
    <property type="protein sequence ID" value="AKS40959.1"/>
    <property type="molecule type" value="Genomic_DNA"/>
</dbReference>
<dbReference type="STRING" id="1579979.WM2015_577"/>
<accession>A0A0K0XTC0</accession>
<comment type="catalytic activity">
    <reaction evidence="6 7 8">
        <text>alpha-D-glucose 6-phosphate = beta-D-fructose 6-phosphate</text>
        <dbReference type="Rhea" id="RHEA:11816"/>
        <dbReference type="ChEBI" id="CHEBI:57634"/>
        <dbReference type="ChEBI" id="CHEBI:58225"/>
        <dbReference type="EC" id="5.3.1.9"/>
    </reaction>
</comment>
<dbReference type="PANTHER" id="PTHR11469:SF1">
    <property type="entry name" value="GLUCOSE-6-PHOSPHATE ISOMERASE"/>
    <property type="match status" value="1"/>
</dbReference>
<dbReference type="PROSITE" id="PS00174">
    <property type="entry name" value="P_GLUCOSE_ISOMERASE_2"/>
    <property type="match status" value="1"/>
</dbReference>
<keyword evidence="11" id="KW-1185">Reference proteome</keyword>
<evidence type="ECO:0000256" key="2">
    <source>
        <dbReference type="ARBA" id="ARBA00006604"/>
    </source>
</evidence>
<evidence type="ECO:0000256" key="5">
    <source>
        <dbReference type="ARBA" id="ARBA00023235"/>
    </source>
</evidence>
<evidence type="ECO:0000256" key="7">
    <source>
        <dbReference type="HAMAP-Rule" id="MF_00473"/>
    </source>
</evidence>
<dbReference type="GO" id="GO:0005829">
    <property type="term" value="C:cytosol"/>
    <property type="evidence" value="ECO:0007669"/>
    <property type="project" value="TreeGrafter"/>
</dbReference>
<keyword evidence="4 7" id="KW-0324">Glycolysis</keyword>
<feature type="region of interest" description="Disordered" evidence="9">
    <location>
        <begin position="67"/>
        <end position="92"/>
    </location>
</feature>
<comment type="similarity">
    <text evidence="2 7 8">Belongs to the GPI family.</text>
</comment>
<evidence type="ECO:0000256" key="6">
    <source>
        <dbReference type="ARBA" id="ARBA00029321"/>
    </source>
</evidence>
<proteinExistence type="inferred from homology"/>
<keyword evidence="3 7" id="KW-0312">Gluconeogenesis</keyword>
<dbReference type="InterPro" id="IPR035482">
    <property type="entry name" value="SIS_PGI_2"/>
</dbReference>
<dbReference type="Proteomes" id="UP000066624">
    <property type="component" value="Chromosome"/>
</dbReference>
<feature type="active site" description="Proton donor" evidence="7">
    <location>
        <position position="315"/>
    </location>
</feature>
<dbReference type="GO" id="GO:0006096">
    <property type="term" value="P:glycolytic process"/>
    <property type="evidence" value="ECO:0007669"/>
    <property type="project" value="UniProtKB-UniRule"/>
</dbReference>
<keyword evidence="5 7" id="KW-0413">Isomerase</keyword>
<dbReference type="CDD" id="cd05015">
    <property type="entry name" value="SIS_PGI_1"/>
    <property type="match status" value="1"/>
</dbReference>
<dbReference type="PROSITE" id="PS00765">
    <property type="entry name" value="P_GLUCOSE_ISOMERASE_1"/>
    <property type="match status" value="1"/>
</dbReference>
<dbReference type="UniPathway" id="UPA00138"/>
<evidence type="ECO:0000256" key="3">
    <source>
        <dbReference type="ARBA" id="ARBA00022432"/>
    </source>
</evidence>
<sequence length="481" mass="52776">MLQKSDTPSVRELLEADPERPRRHSWRGDNWLFDWSRVPIDDAALDAIISELREVGLESATQRLFAGEQVNPSEGQSATHTRLRQQPRPESTRRFLEQAERLHSGQAGLSDLIHIGIGGSDLGPRLIDRALAEGDSALRVHWLSSLDSRSCRALLSELDPASTGMVLASKSFTTEETLVQAAVVRDWLGPAWAERSWAATARPDRAREFGLPDEAILGFPDSVGGRFSLWSSIGVSAAASIGRERFESLLDGAAEADQAFLAAQGDLGGQRELATMLAVLLHHFRRGLDRPTLGVISYEPRLSLLGDFLQQLIMESLGKGADLDDRPLDRPTAPLVFGGIGTGAQHSIFQALHQGADDHSLILVGTVRDRQADPAWQRTQLAHLLAQAQALAFGRQEGRACQRMPGNRPVALLLGRELDARSLGYLLASFEHAVFALSVLWQINPFDQWGVEEGKRLAGNFSRRLASDEPDLEDFPDAGFF</sequence>
<organism evidence="10 11">
    <name type="scientific">Wenzhouxiangella marina</name>
    <dbReference type="NCBI Taxonomy" id="1579979"/>
    <lineage>
        <taxon>Bacteria</taxon>
        <taxon>Pseudomonadati</taxon>
        <taxon>Pseudomonadota</taxon>
        <taxon>Gammaproteobacteria</taxon>
        <taxon>Chromatiales</taxon>
        <taxon>Wenzhouxiangellaceae</taxon>
        <taxon>Wenzhouxiangella</taxon>
    </lineage>
</organism>
<dbReference type="Gene3D" id="3.40.50.10490">
    <property type="entry name" value="Glucose-6-phosphate isomerase like protein, domain 1"/>
    <property type="match status" value="2"/>
</dbReference>
<feature type="active site" evidence="7">
    <location>
        <position position="346"/>
    </location>
</feature>
<evidence type="ECO:0000313" key="10">
    <source>
        <dbReference type="EMBL" id="AKS40959.1"/>
    </source>
</evidence>
<dbReference type="EC" id="5.3.1.9" evidence="7"/>
<dbReference type="InterPro" id="IPR001672">
    <property type="entry name" value="G6P_Isomerase"/>
</dbReference>
<dbReference type="InterPro" id="IPR035476">
    <property type="entry name" value="SIS_PGI_1"/>
</dbReference>
<comment type="subcellular location">
    <subcellularLocation>
        <location evidence="7">Cytoplasm</location>
    </subcellularLocation>
</comment>
<evidence type="ECO:0000256" key="9">
    <source>
        <dbReference type="SAM" id="MobiDB-lite"/>
    </source>
</evidence>
<dbReference type="GO" id="GO:0004347">
    <property type="term" value="F:glucose-6-phosphate isomerase activity"/>
    <property type="evidence" value="ECO:0007669"/>
    <property type="project" value="UniProtKB-UniRule"/>
</dbReference>
<dbReference type="Gene3D" id="1.10.1390.10">
    <property type="match status" value="1"/>
</dbReference>
<dbReference type="PATRIC" id="fig|1579979.3.peg.582"/>
<dbReference type="HAMAP" id="MF_00473">
    <property type="entry name" value="G6P_isomerase"/>
    <property type="match status" value="1"/>
</dbReference>
<dbReference type="UniPathway" id="UPA00109">
    <property type="reaction ID" value="UER00181"/>
</dbReference>
<dbReference type="AlphaFoldDB" id="A0A0K0XTC0"/>
<dbReference type="Pfam" id="PF00342">
    <property type="entry name" value="PGI"/>
    <property type="match status" value="1"/>
</dbReference>
<feature type="region of interest" description="Disordered" evidence="9">
    <location>
        <begin position="1"/>
        <end position="24"/>
    </location>
</feature>
<name>A0A0K0XTC0_9GAMM</name>
<dbReference type="InterPro" id="IPR023096">
    <property type="entry name" value="G6P_Isomerase_C"/>
</dbReference>
<protein>
    <recommendedName>
        <fullName evidence="7">Glucose-6-phosphate isomerase</fullName>
        <shortName evidence="7">GPI</shortName>
        <ecNumber evidence="7">5.3.1.9</ecNumber>
    </recommendedName>
    <alternativeName>
        <fullName evidence="7">Phosphoglucose isomerase</fullName>
        <shortName evidence="7">PGI</shortName>
    </alternativeName>
    <alternativeName>
        <fullName evidence="7">Phosphohexose isomerase</fullName>
        <shortName evidence="7">PHI</shortName>
    </alternativeName>
</protein>
<evidence type="ECO:0000256" key="1">
    <source>
        <dbReference type="ARBA" id="ARBA00004926"/>
    </source>
</evidence>
<gene>
    <name evidence="7" type="primary">pgi</name>
    <name evidence="10" type="ORF">WM2015_577</name>
</gene>
<evidence type="ECO:0000313" key="11">
    <source>
        <dbReference type="Proteomes" id="UP000066624"/>
    </source>
</evidence>
<evidence type="ECO:0000256" key="4">
    <source>
        <dbReference type="ARBA" id="ARBA00023152"/>
    </source>
</evidence>
<keyword evidence="7" id="KW-0963">Cytoplasm</keyword>
<dbReference type="CDD" id="cd05016">
    <property type="entry name" value="SIS_PGI_2"/>
    <property type="match status" value="1"/>
</dbReference>
<comment type="pathway">
    <text evidence="7">Carbohydrate biosynthesis; gluconeogenesis.</text>
</comment>
<dbReference type="InterPro" id="IPR018189">
    <property type="entry name" value="Phosphoglucose_isomerase_CS"/>
</dbReference>
<comment type="pathway">
    <text evidence="1 7 8">Carbohydrate degradation; glycolysis; D-glyceraldehyde 3-phosphate and glycerone phosphate from D-glucose: step 2/4.</text>
</comment>
<feature type="active site" evidence="7">
    <location>
        <position position="455"/>
    </location>
</feature>
<dbReference type="InterPro" id="IPR046348">
    <property type="entry name" value="SIS_dom_sf"/>
</dbReference>
<dbReference type="PRINTS" id="PR00662">
    <property type="entry name" value="G6PISOMERASE"/>
</dbReference>
<dbReference type="PANTHER" id="PTHR11469">
    <property type="entry name" value="GLUCOSE-6-PHOSPHATE ISOMERASE"/>
    <property type="match status" value="1"/>
</dbReference>
<reference evidence="10 11" key="1">
    <citation type="submission" date="2015-07" db="EMBL/GenBank/DDBJ databases">
        <authorList>
            <person name="Noorani M."/>
        </authorList>
    </citation>
    <scope>NUCLEOTIDE SEQUENCE [LARGE SCALE GENOMIC DNA]</scope>
    <source>
        <strain evidence="10 11">KCTC 42284</strain>
    </source>
</reference>
<dbReference type="KEGG" id="wma:WM2015_577"/>
<feature type="compositionally biased region" description="Polar residues" evidence="9">
    <location>
        <begin position="70"/>
        <end position="80"/>
    </location>
</feature>
<comment type="function">
    <text evidence="7">Catalyzes the reversible isomerization of glucose-6-phosphate to fructose-6-phosphate.</text>
</comment>
<dbReference type="GO" id="GO:0006094">
    <property type="term" value="P:gluconeogenesis"/>
    <property type="evidence" value="ECO:0007669"/>
    <property type="project" value="UniProtKB-UniRule"/>
</dbReference>
<dbReference type="GO" id="GO:0051156">
    <property type="term" value="P:glucose 6-phosphate metabolic process"/>
    <property type="evidence" value="ECO:0007669"/>
    <property type="project" value="TreeGrafter"/>
</dbReference>
<dbReference type="PROSITE" id="PS51463">
    <property type="entry name" value="P_GLUCOSE_ISOMERASE_3"/>
    <property type="match status" value="1"/>
</dbReference>
<dbReference type="GO" id="GO:0048029">
    <property type="term" value="F:monosaccharide binding"/>
    <property type="evidence" value="ECO:0007669"/>
    <property type="project" value="TreeGrafter"/>
</dbReference>
<dbReference type="GO" id="GO:0097367">
    <property type="term" value="F:carbohydrate derivative binding"/>
    <property type="evidence" value="ECO:0007669"/>
    <property type="project" value="InterPro"/>
</dbReference>
<evidence type="ECO:0000256" key="8">
    <source>
        <dbReference type="RuleBase" id="RU000612"/>
    </source>
</evidence>